<accession>A0A7J6EN78</accession>
<dbReference type="GO" id="GO:0006633">
    <property type="term" value="P:fatty acid biosynthetic process"/>
    <property type="evidence" value="ECO:0007669"/>
    <property type="project" value="UniProtKB-KW"/>
</dbReference>
<sequence length="473" mass="53079">MGTEGGQYSRVVRAPHTKPPFTLSQIKKSIPPHCFNRSLLRSFSYLLRDLFFASLFYYVATSYFHLLPHPLLYMAWPLYWISQGCICFGIWIIAHECGHHAFSDHQWVDDTLGFIFHSALLVPYFSWKYSHRRHHSNTGSIESDEVIVPKRKSQMPWHYKYLNNSLGRFLRLGLTVIFGWPLYVCFNALGRPYDRFACHFDPYSPIYSKSERFHILISDIGVLITIFVLYQLSSVKGLSWVVITYGMPLLVVNSILAVITYLNHTHLALPHYDSSEWDWFRGALSTVDRDFGVLNGVFHNITNTHVVHHLFSTMPHYNAVEATKVVKPILGEYYCFDDTPVIKAMWREVKECVYVESDDESSNKVRVLVRGLGTGLGLASGLGSEFGLGPSLGFGYGFESSPMLGRGTGPGSGSGFEFGAGVRVGVQARGSNLGLGLGLSQSPGSRARPGLGFGSRSASKEKGCYRISKWIAD</sequence>
<dbReference type="InterPro" id="IPR012171">
    <property type="entry name" value="Fatty_acid_desaturase"/>
</dbReference>
<dbReference type="GO" id="GO:0016717">
    <property type="term" value="F:oxidoreductase activity, acting on paired donors, with oxidation of a pair of donors resulting in the reduction of molecular oxygen to two molecules of water"/>
    <property type="evidence" value="ECO:0007669"/>
    <property type="project" value="InterPro"/>
</dbReference>
<feature type="transmembrane region" description="Helical" evidence="11">
    <location>
        <begin position="169"/>
        <end position="189"/>
    </location>
</feature>
<keyword evidence="11" id="KW-0812">Transmembrane</keyword>
<keyword evidence="11" id="KW-1133">Transmembrane helix</keyword>
<protein>
    <submittedName>
        <fullName evidence="14">Uncharacterized protein</fullName>
    </submittedName>
</protein>
<evidence type="ECO:0000256" key="10">
    <source>
        <dbReference type="SAM" id="MobiDB-lite"/>
    </source>
</evidence>
<name>A0A7J6EN78_CANSA</name>
<dbReference type="AlphaFoldDB" id="A0A7J6EN78"/>
<keyword evidence="5" id="KW-0276">Fatty acid metabolism</keyword>
<evidence type="ECO:0000256" key="8">
    <source>
        <dbReference type="ARBA" id="ARBA00023136"/>
    </source>
</evidence>
<feature type="region of interest" description="Disordered" evidence="10">
    <location>
        <begin position="437"/>
        <end position="458"/>
    </location>
</feature>
<feature type="transmembrane region" description="Helical" evidence="11">
    <location>
        <begin position="238"/>
        <end position="262"/>
    </location>
</feature>
<feature type="domain" description="Fatty acid desaturase" evidence="12">
    <location>
        <begin position="75"/>
        <end position="334"/>
    </location>
</feature>
<evidence type="ECO:0000256" key="9">
    <source>
        <dbReference type="ARBA" id="ARBA00023160"/>
    </source>
</evidence>
<evidence type="ECO:0000256" key="5">
    <source>
        <dbReference type="ARBA" id="ARBA00022832"/>
    </source>
</evidence>
<proteinExistence type="inferred from homology"/>
<dbReference type="InterPro" id="IPR021863">
    <property type="entry name" value="FAS_N"/>
</dbReference>
<comment type="subcellular location">
    <subcellularLocation>
        <location evidence="1">Membrane</location>
    </subcellularLocation>
</comment>
<dbReference type="Pfam" id="PF00487">
    <property type="entry name" value="FA_desaturase"/>
    <property type="match status" value="1"/>
</dbReference>
<dbReference type="Pfam" id="PF11960">
    <property type="entry name" value="DUF3474"/>
    <property type="match status" value="1"/>
</dbReference>
<feature type="transmembrane region" description="Helical" evidence="11">
    <location>
        <begin position="45"/>
        <end position="66"/>
    </location>
</feature>
<gene>
    <name evidence="14" type="ORF">F8388_005288</name>
</gene>
<evidence type="ECO:0000256" key="7">
    <source>
        <dbReference type="ARBA" id="ARBA00023098"/>
    </source>
</evidence>
<comment type="similarity">
    <text evidence="3">Belongs to the fatty acid desaturase type 1 family.</text>
</comment>
<dbReference type="PANTHER" id="PTHR32100">
    <property type="entry name" value="OMEGA-6 FATTY ACID DESATURASE, CHLOROPLASTIC"/>
    <property type="match status" value="1"/>
</dbReference>
<evidence type="ECO:0000259" key="13">
    <source>
        <dbReference type="Pfam" id="PF11960"/>
    </source>
</evidence>
<evidence type="ECO:0000256" key="1">
    <source>
        <dbReference type="ARBA" id="ARBA00004370"/>
    </source>
</evidence>
<dbReference type="InterPro" id="IPR005804">
    <property type="entry name" value="FA_desaturase_dom"/>
</dbReference>
<dbReference type="CDD" id="cd03507">
    <property type="entry name" value="Delta12-FADS-like"/>
    <property type="match status" value="1"/>
</dbReference>
<evidence type="ECO:0000256" key="4">
    <source>
        <dbReference type="ARBA" id="ARBA00022516"/>
    </source>
</evidence>
<evidence type="ECO:0000256" key="3">
    <source>
        <dbReference type="ARBA" id="ARBA00009295"/>
    </source>
</evidence>
<comment type="caution">
    <text evidence="14">The sequence shown here is derived from an EMBL/GenBank/DDBJ whole genome shotgun (WGS) entry which is preliminary data.</text>
</comment>
<feature type="transmembrane region" description="Helical" evidence="11">
    <location>
        <begin position="213"/>
        <end position="232"/>
    </location>
</feature>
<comment type="pathway">
    <text evidence="2">Lipid metabolism.</text>
</comment>
<feature type="transmembrane region" description="Helical" evidence="11">
    <location>
        <begin position="78"/>
        <end position="95"/>
    </location>
</feature>
<organism evidence="14 15">
    <name type="scientific">Cannabis sativa</name>
    <name type="common">Hemp</name>
    <name type="synonym">Marijuana</name>
    <dbReference type="NCBI Taxonomy" id="3483"/>
    <lineage>
        <taxon>Eukaryota</taxon>
        <taxon>Viridiplantae</taxon>
        <taxon>Streptophyta</taxon>
        <taxon>Embryophyta</taxon>
        <taxon>Tracheophyta</taxon>
        <taxon>Spermatophyta</taxon>
        <taxon>Magnoliopsida</taxon>
        <taxon>eudicotyledons</taxon>
        <taxon>Gunneridae</taxon>
        <taxon>Pentapetalae</taxon>
        <taxon>rosids</taxon>
        <taxon>fabids</taxon>
        <taxon>Rosales</taxon>
        <taxon>Cannabaceae</taxon>
        <taxon>Cannabis</taxon>
    </lineage>
</organism>
<dbReference type="Proteomes" id="UP000525078">
    <property type="component" value="Unassembled WGS sequence"/>
</dbReference>
<evidence type="ECO:0000256" key="11">
    <source>
        <dbReference type="SAM" id="Phobius"/>
    </source>
</evidence>
<dbReference type="GO" id="GO:0016020">
    <property type="term" value="C:membrane"/>
    <property type="evidence" value="ECO:0007669"/>
    <property type="project" value="UniProtKB-SubCell"/>
</dbReference>
<keyword evidence="9" id="KW-0275">Fatty acid biosynthesis</keyword>
<keyword evidence="4" id="KW-0444">Lipid biosynthesis</keyword>
<evidence type="ECO:0000259" key="12">
    <source>
        <dbReference type="Pfam" id="PF00487"/>
    </source>
</evidence>
<evidence type="ECO:0000256" key="2">
    <source>
        <dbReference type="ARBA" id="ARBA00005189"/>
    </source>
</evidence>
<reference evidence="14 15" key="1">
    <citation type="journal article" date="2020" name="bioRxiv">
        <title>Sequence and annotation of 42 cannabis genomes reveals extensive copy number variation in cannabinoid synthesis and pathogen resistance genes.</title>
        <authorList>
            <person name="Mckernan K.J."/>
            <person name="Helbert Y."/>
            <person name="Kane L.T."/>
            <person name="Ebling H."/>
            <person name="Zhang L."/>
            <person name="Liu B."/>
            <person name="Eaton Z."/>
            <person name="Mclaughlin S."/>
            <person name="Kingan S."/>
            <person name="Baybayan P."/>
            <person name="Concepcion G."/>
            <person name="Jordan M."/>
            <person name="Riva A."/>
            <person name="Barbazuk W."/>
            <person name="Harkins T."/>
        </authorList>
    </citation>
    <scope>NUCLEOTIDE SEQUENCE [LARGE SCALE GENOMIC DNA]</scope>
    <source>
        <strain evidence="15">cv. Jamaican Lion 4</strain>
        <tissue evidence="14">Leaf</tissue>
    </source>
</reference>
<evidence type="ECO:0000256" key="6">
    <source>
        <dbReference type="ARBA" id="ARBA00023002"/>
    </source>
</evidence>
<keyword evidence="7" id="KW-0443">Lipid metabolism</keyword>
<evidence type="ECO:0000313" key="15">
    <source>
        <dbReference type="Proteomes" id="UP000525078"/>
    </source>
</evidence>
<dbReference type="EMBL" id="JAATIP010000218">
    <property type="protein sequence ID" value="KAF4359179.1"/>
    <property type="molecule type" value="Genomic_DNA"/>
</dbReference>
<keyword evidence="6" id="KW-0560">Oxidoreductase</keyword>
<keyword evidence="8 11" id="KW-0472">Membrane</keyword>
<feature type="domain" description="Fatty acid desaturase N-terminal" evidence="13">
    <location>
        <begin position="15"/>
        <end position="50"/>
    </location>
</feature>
<evidence type="ECO:0000313" key="14">
    <source>
        <dbReference type="EMBL" id="KAF4359179.1"/>
    </source>
</evidence>